<dbReference type="EMBL" id="JAUOQO010000643">
    <property type="protein sequence ID" value="MDO6575417.1"/>
    <property type="molecule type" value="Genomic_DNA"/>
</dbReference>
<gene>
    <name evidence="1" type="ORF">Q4528_14980</name>
</gene>
<dbReference type="Proteomes" id="UP001170310">
    <property type="component" value="Unassembled WGS sequence"/>
</dbReference>
<reference evidence="1" key="1">
    <citation type="submission" date="2023-07" db="EMBL/GenBank/DDBJ databases">
        <title>Genome content predicts the carbon catabolic preferences of heterotrophic bacteria.</title>
        <authorList>
            <person name="Gralka M."/>
        </authorList>
    </citation>
    <scope>NUCLEOTIDE SEQUENCE</scope>
    <source>
        <strain evidence="1">E2R20</strain>
    </source>
</reference>
<comment type="caution">
    <text evidence="1">The sequence shown here is derived from an EMBL/GenBank/DDBJ whole genome shotgun (WGS) entry which is preliminary data.</text>
</comment>
<proteinExistence type="predicted"/>
<keyword evidence="2" id="KW-1185">Reference proteome</keyword>
<feature type="non-terminal residue" evidence="1">
    <location>
        <position position="77"/>
    </location>
</feature>
<protein>
    <submittedName>
        <fullName evidence="1">Uncharacterized protein</fullName>
    </submittedName>
</protein>
<name>A0AAW7YZD6_9STAP</name>
<organism evidence="1 2">
    <name type="scientific">Staphylococcus pasteuri_A</name>
    <dbReference type="NCBI Taxonomy" id="3062664"/>
    <lineage>
        <taxon>Bacteria</taxon>
        <taxon>Bacillati</taxon>
        <taxon>Bacillota</taxon>
        <taxon>Bacilli</taxon>
        <taxon>Bacillales</taxon>
        <taxon>Staphylococcaceae</taxon>
        <taxon>Staphylococcus</taxon>
    </lineage>
</organism>
<accession>A0AAW7YZD6</accession>
<dbReference type="AlphaFoldDB" id="A0AAW7YZD6"/>
<evidence type="ECO:0000313" key="1">
    <source>
        <dbReference type="EMBL" id="MDO6575417.1"/>
    </source>
</evidence>
<sequence length="77" mass="8675">MRRGRRWLEGKLWSGRSQVQAAGSLRQTLTEVRQALHPDTDIFGADRLDVWLDANRIVTDLAPGSPLRAAHRDLLEG</sequence>
<evidence type="ECO:0000313" key="2">
    <source>
        <dbReference type="Proteomes" id="UP001170310"/>
    </source>
</evidence>